<evidence type="ECO:0000313" key="3">
    <source>
        <dbReference type="Proteomes" id="UP001283361"/>
    </source>
</evidence>
<comment type="caution">
    <text evidence="2">The sequence shown here is derived from an EMBL/GenBank/DDBJ whole genome shotgun (WGS) entry which is preliminary data.</text>
</comment>
<feature type="compositionally biased region" description="Acidic residues" evidence="1">
    <location>
        <begin position="598"/>
        <end position="614"/>
    </location>
</feature>
<feature type="compositionally biased region" description="Low complexity" evidence="1">
    <location>
        <begin position="666"/>
        <end position="675"/>
    </location>
</feature>
<reference evidence="2" key="1">
    <citation type="journal article" date="2023" name="G3 (Bethesda)">
        <title>A reference genome for the long-term kleptoplast-retaining sea slug Elysia crispata morphotype clarki.</title>
        <authorList>
            <person name="Eastman K.E."/>
            <person name="Pendleton A.L."/>
            <person name="Shaikh M.A."/>
            <person name="Suttiyut T."/>
            <person name="Ogas R."/>
            <person name="Tomko P."/>
            <person name="Gavelis G."/>
            <person name="Widhalm J.R."/>
            <person name="Wisecaver J.H."/>
        </authorList>
    </citation>
    <scope>NUCLEOTIDE SEQUENCE</scope>
    <source>
        <strain evidence="2">ECLA1</strain>
    </source>
</reference>
<dbReference type="EMBL" id="JAWDGP010004170">
    <property type="protein sequence ID" value="KAK3767198.1"/>
    <property type="molecule type" value="Genomic_DNA"/>
</dbReference>
<keyword evidence="3" id="KW-1185">Reference proteome</keyword>
<evidence type="ECO:0000256" key="1">
    <source>
        <dbReference type="SAM" id="MobiDB-lite"/>
    </source>
</evidence>
<feature type="region of interest" description="Disordered" evidence="1">
    <location>
        <begin position="858"/>
        <end position="883"/>
    </location>
</feature>
<feature type="compositionally biased region" description="Basic and acidic residues" evidence="1">
    <location>
        <begin position="402"/>
        <end position="413"/>
    </location>
</feature>
<organism evidence="2 3">
    <name type="scientific">Elysia crispata</name>
    <name type="common">lettuce slug</name>
    <dbReference type="NCBI Taxonomy" id="231223"/>
    <lineage>
        <taxon>Eukaryota</taxon>
        <taxon>Metazoa</taxon>
        <taxon>Spiralia</taxon>
        <taxon>Lophotrochozoa</taxon>
        <taxon>Mollusca</taxon>
        <taxon>Gastropoda</taxon>
        <taxon>Heterobranchia</taxon>
        <taxon>Euthyneura</taxon>
        <taxon>Panpulmonata</taxon>
        <taxon>Sacoglossa</taxon>
        <taxon>Placobranchoidea</taxon>
        <taxon>Plakobranchidae</taxon>
        <taxon>Elysia</taxon>
    </lineage>
</organism>
<sequence>MGLSRKLGTSGPRAPDPESSTIPYKWSTQTYTMAEILSKFKLPCVVQCATDSCSVIWSDFLFDLRQPLLLYEKQTVQKVHAISVSVPKTRPGSSTDSAEVLEEVGPPMAIPCDYEGWFGAAPKGQSKALRHTRVEGVANSTARRFLVTTKLPAFTYSRSVGDAKSGDLDGYVPHDIMPGEVLKRVCVLDPSSADPDFPALVRQNGPCLECLDEKDEEVLIPLSRRAMIFEIAEVYPDDMERVFSMAQVVAAGNAKLPRVMKLAHGDPPLLAYAFTGMLRCYTVFTEETILAATLDDATSICLELATDSLARFRLCLNEAAVKRTCEYGNALYKCDTFGEKFINGIKVSFSLQPELSELDDIDLSYYESQNSFSDMQEVEANSEFEISWGAVKKAKLFRSVSDGHRETSKREESSGEDDSFLEGVPEFSASEKGENVNNKSKISDIVTKTGKRSVSDSSLQQQREFTEKDIADLMQRKGMIATAGYTEQNRNGPQLDEDEVRHNPLYYYFQREAEEERNSSKSEIQLSKSEEAKDGAVNKVSFNNLETCVDKDVESSAENLPDLIANPIASNDQNESVDLNASMFEQSVCTPAREYSEYEVVDSESSESDNDSDILYDQAGSGNSKQSYTSVKTKTQVPIEAKVVVKPMDKSVTRARAYKASALQGNNNDTSSSDDVSTDRERLGKSKLDSGIHVKHRQSRTSALFGEDSLRRFSGTEEKSSHSLVEPNGNERNFLNRAAITEDESFTPLMARPPKPTFTEVDDPLESTMSELDKVTSIKPSSLITNKNDVEESLHDSTGFHKRLSFHSIVLGNTNLANFDRNAKMLLQWKSENDISGSVEGNINLARREMNLLKQRPEPLKRSLRPLANQGPNKKHADVMQEEDRFDSPRVSHHPHVHPHTSALQHNPPGVLHLGHWTKPVPLGGVPTDKDFNDNGTRFSQPESKVLNSVQSFERLSSSLLRSAGADSSTNTNSTGHNPALIFTSRNSKKVNNDREDVMNDCRKSNTDINTHQPNNVVENREANKKENALSTDFSQNVKSCVTSKHEKPEAYQIQTKLVQETDSDEDVTTIEEHFVVSTDAITSPGKNLKVLPVYQEDLNCENYV</sequence>
<dbReference type="AlphaFoldDB" id="A0AAE0ZD08"/>
<feature type="region of interest" description="Disordered" evidence="1">
    <location>
        <begin position="598"/>
        <end position="633"/>
    </location>
</feature>
<protein>
    <recommendedName>
        <fullName evidence="4">CABIT domain-containing protein</fullName>
    </recommendedName>
</protein>
<feature type="region of interest" description="Disordered" evidence="1">
    <location>
        <begin position="1"/>
        <end position="21"/>
    </location>
</feature>
<feature type="compositionally biased region" description="Polar residues" evidence="1">
    <location>
        <begin position="620"/>
        <end position="633"/>
    </location>
</feature>
<proteinExistence type="predicted"/>
<evidence type="ECO:0000313" key="2">
    <source>
        <dbReference type="EMBL" id="KAK3767198.1"/>
    </source>
</evidence>
<feature type="compositionally biased region" description="Basic and acidic residues" evidence="1">
    <location>
        <begin position="511"/>
        <end position="520"/>
    </location>
</feature>
<feature type="compositionally biased region" description="Basic and acidic residues" evidence="1">
    <location>
        <begin position="677"/>
        <end position="687"/>
    </location>
</feature>
<name>A0AAE0ZD08_9GAST</name>
<feature type="region of interest" description="Disordered" evidence="1">
    <location>
        <begin position="659"/>
        <end position="687"/>
    </location>
</feature>
<feature type="region of interest" description="Disordered" evidence="1">
    <location>
        <begin position="511"/>
        <end position="532"/>
    </location>
</feature>
<feature type="region of interest" description="Disordered" evidence="1">
    <location>
        <begin position="402"/>
        <end position="462"/>
    </location>
</feature>
<evidence type="ECO:0008006" key="4">
    <source>
        <dbReference type="Google" id="ProtNLM"/>
    </source>
</evidence>
<accession>A0AAE0ZD08</accession>
<gene>
    <name evidence="2" type="ORF">RRG08_018068</name>
</gene>
<dbReference type="Proteomes" id="UP001283361">
    <property type="component" value="Unassembled WGS sequence"/>
</dbReference>